<dbReference type="InterPro" id="IPR012094">
    <property type="entry name" value="tRNA_Ile_lys_synt"/>
</dbReference>
<dbReference type="NCBIfam" id="TIGR02433">
    <property type="entry name" value="lysidine_TilS_C"/>
    <property type="match status" value="1"/>
</dbReference>
<dbReference type="SUPFAM" id="SSF52402">
    <property type="entry name" value="Adenine nucleotide alpha hydrolases-like"/>
    <property type="match status" value="1"/>
</dbReference>
<dbReference type="PANTHER" id="PTHR43033:SF1">
    <property type="entry name" value="TRNA(ILE)-LYSIDINE SYNTHASE-RELATED"/>
    <property type="match status" value="1"/>
</dbReference>
<keyword evidence="4 8" id="KW-0819">tRNA processing</keyword>
<dbReference type="Gene3D" id="3.40.50.620">
    <property type="entry name" value="HUPs"/>
    <property type="match status" value="1"/>
</dbReference>
<dbReference type="InterPro" id="IPR011063">
    <property type="entry name" value="TilS/TtcA_N"/>
</dbReference>
<evidence type="ECO:0000256" key="5">
    <source>
        <dbReference type="ARBA" id="ARBA00022741"/>
    </source>
</evidence>
<dbReference type="KEGG" id="hha:Hhal_1442"/>
<comment type="subcellular location">
    <subcellularLocation>
        <location evidence="1 8">Cytoplasm</location>
    </subcellularLocation>
</comment>
<feature type="binding site" evidence="8">
    <location>
        <begin position="26"/>
        <end position="31"/>
    </location>
    <ligand>
        <name>ATP</name>
        <dbReference type="ChEBI" id="CHEBI:30616"/>
    </ligand>
</feature>
<dbReference type="Pfam" id="PF11734">
    <property type="entry name" value="TilS_C"/>
    <property type="match status" value="1"/>
</dbReference>
<dbReference type="InterPro" id="IPR015262">
    <property type="entry name" value="tRNA_Ile_lys_synt_subst-bd"/>
</dbReference>
<dbReference type="STRING" id="349124.Hhal_1442"/>
<proteinExistence type="inferred from homology"/>
<comment type="domain">
    <text evidence="8">The N-terminal region contains the highly conserved SGGXDS motif, predicted to be a P-loop motif involved in ATP binding.</text>
</comment>
<keyword evidence="11" id="KW-1185">Reference proteome</keyword>
<dbReference type="GO" id="GO:0005524">
    <property type="term" value="F:ATP binding"/>
    <property type="evidence" value="ECO:0007669"/>
    <property type="project" value="UniProtKB-UniRule"/>
</dbReference>
<reference evidence="10 11" key="2">
    <citation type="journal article" date="2013" name="Stand. Genomic Sci.">
        <title>Complete genome sequence of Halorhodospira halophila SL1.</title>
        <authorList>
            <person name="Challacombe J.F."/>
            <person name="Majid S."/>
            <person name="Deole R."/>
            <person name="Brettin T.S."/>
            <person name="Bruce D."/>
            <person name="Delano S.F."/>
            <person name="Detter J.C."/>
            <person name="Gleasner C.D."/>
            <person name="Han C.S."/>
            <person name="Misra M."/>
            <person name="Reitenga K.G."/>
            <person name="Mikhailova N."/>
            <person name="Woyke T."/>
            <person name="Pitluck S."/>
            <person name="Nolan M."/>
            <person name="Land M.L."/>
            <person name="Saunders E."/>
            <person name="Tapia R."/>
            <person name="Lapidus A."/>
            <person name="Ivanova N."/>
            <person name="Hoff W.D."/>
        </authorList>
    </citation>
    <scope>NUCLEOTIDE SEQUENCE [LARGE SCALE GENOMIC DNA]</scope>
    <source>
        <strain evidence="11">DSM 244 / SL1</strain>
    </source>
</reference>
<comment type="function">
    <text evidence="8">Ligates lysine onto the cytidine present at position 34 of the AUA codon-specific tRNA(Ile) that contains the anticodon CAU, in an ATP-dependent manner. Cytidine is converted to lysidine, thus changing the amino acid specificity of the tRNA from methionine to isoleucine.</text>
</comment>
<dbReference type="RefSeq" id="WP_011814231.1">
    <property type="nucleotide sequence ID" value="NC_008789.1"/>
</dbReference>
<evidence type="ECO:0000256" key="1">
    <source>
        <dbReference type="ARBA" id="ARBA00004496"/>
    </source>
</evidence>
<evidence type="ECO:0000256" key="8">
    <source>
        <dbReference type="HAMAP-Rule" id="MF_01161"/>
    </source>
</evidence>
<sequence>MLDRRVLVARLLGLAPAAAAYRVAFSGGRDSTALLHALAEVRDRLPAPLAAVHIDHGLHPESARWAEACESVCERLGVGLECRRVVVPPSAGQGLEAAAREARYRAFGELLAAGDCLVLAHHADDQAETFLLRALRGGGLHGLCAMPAWRPLGRGRLVRPLLEVPRTALTAYLQSRSLDWIEDPANRDPAHDRVYLRERVLPVLAARWPDATGHLQSAVASLQADQALLGGYLDRDLATARAADGRPAVAELRRLMPYQRQAVVRHWLVCSGYRPPPGRRLAAGVQALIESGPDAQPELRWTDGCIRRYRGRLYLLAAVPPPADPEPRPQAWAGQGRLILAGGALSAQWSPAGIDPERLAHGVTVVFRSGVLEVAARRRLQRLYQRLGVPPWERDRVPLLFAGSRPVAVAGYGIAPGERARPGLRIVWQPSRPAAQSPSN</sequence>
<evidence type="ECO:0000313" key="10">
    <source>
        <dbReference type="EMBL" id="ABM62209.1"/>
    </source>
</evidence>
<protein>
    <recommendedName>
        <fullName evidence="8">tRNA(Ile)-lysidine synthase</fullName>
        <ecNumber evidence="8">6.3.4.19</ecNumber>
    </recommendedName>
    <alternativeName>
        <fullName evidence="8">tRNA(Ile)-2-lysyl-cytidine synthase</fullName>
    </alternativeName>
    <alternativeName>
        <fullName evidence="8">tRNA(Ile)-lysidine synthetase</fullName>
    </alternativeName>
</protein>
<dbReference type="InterPro" id="IPR012796">
    <property type="entry name" value="Lysidine-tRNA-synth_C"/>
</dbReference>
<keyword evidence="2 8" id="KW-0963">Cytoplasm</keyword>
<reference evidence="11" key="1">
    <citation type="submission" date="2006-12" db="EMBL/GenBank/DDBJ databases">
        <title>Complete sequence of Halorhodospira halophila SL1.</title>
        <authorList>
            <consortium name="US DOE Joint Genome Institute"/>
            <person name="Copeland A."/>
            <person name="Lucas S."/>
            <person name="Lapidus A."/>
            <person name="Barry K."/>
            <person name="Detter J.C."/>
            <person name="Glavina del Rio T."/>
            <person name="Hammon N."/>
            <person name="Israni S."/>
            <person name="Dalin E."/>
            <person name="Tice H."/>
            <person name="Pitluck S."/>
            <person name="Saunders E."/>
            <person name="Brettin T."/>
            <person name="Bruce D."/>
            <person name="Han C."/>
            <person name="Tapia R."/>
            <person name="Schmutz J."/>
            <person name="Larimer F."/>
            <person name="Land M."/>
            <person name="Hauser L."/>
            <person name="Kyrpides N."/>
            <person name="Mikhailova N."/>
            <person name="Hoff W."/>
            <person name="Richardson P."/>
        </authorList>
    </citation>
    <scope>NUCLEOTIDE SEQUENCE [LARGE SCALE GENOMIC DNA]</scope>
    <source>
        <strain evidence="11">DSM 244 / SL1</strain>
    </source>
</reference>
<dbReference type="EMBL" id="CP000544">
    <property type="protein sequence ID" value="ABM62209.1"/>
    <property type="molecule type" value="Genomic_DNA"/>
</dbReference>
<organism evidence="10 11">
    <name type="scientific">Halorhodospira halophila (strain DSM 244 / SL1)</name>
    <name type="common">Ectothiorhodospira halophila (strain DSM 244 / SL1)</name>
    <dbReference type="NCBI Taxonomy" id="349124"/>
    <lineage>
        <taxon>Bacteria</taxon>
        <taxon>Pseudomonadati</taxon>
        <taxon>Pseudomonadota</taxon>
        <taxon>Gammaproteobacteria</taxon>
        <taxon>Chromatiales</taxon>
        <taxon>Ectothiorhodospiraceae</taxon>
        <taxon>Halorhodospira</taxon>
    </lineage>
</organism>
<dbReference type="GO" id="GO:0032267">
    <property type="term" value="F:tRNA(Ile)-lysidine synthase activity"/>
    <property type="evidence" value="ECO:0007669"/>
    <property type="project" value="UniProtKB-EC"/>
</dbReference>
<dbReference type="Proteomes" id="UP000000647">
    <property type="component" value="Chromosome"/>
</dbReference>
<keyword evidence="5 8" id="KW-0547">Nucleotide-binding</keyword>
<evidence type="ECO:0000256" key="3">
    <source>
        <dbReference type="ARBA" id="ARBA00022598"/>
    </source>
</evidence>
<gene>
    <name evidence="8" type="primary">tilS</name>
    <name evidence="10" type="ordered locus">Hhal_1442</name>
</gene>
<dbReference type="OrthoDB" id="9807403at2"/>
<dbReference type="Gene3D" id="1.20.59.20">
    <property type="match status" value="1"/>
</dbReference>
<dbReference type="GO" id="GO:0006400">
    <property type="term" value="P:tRNA modification"/>
    <property type="evidence" value="ECO:0007669"/>
    <property type="project" value="UniProtKB-UniRule"/>
</dbReference>
<dbReference type="NCBIfam" id="TIGR02432">
    <property type="entry name" value="lysidine_TilS_N"/>
    <property type="match status" value="1"/>
</dbReference>
<comment type="catalytic activity">
    <reaction evidence="7 8">
        <text>cytidine(34) in tRNA(Ile2) + L-lysine + ATP = lysidine(34) in tRNA(Ile2) + AMP + diphosphate + H(+)</text>
        <dbReference type="Rhea" id="RHEA:43744"/>
        <dbReference type="Rhea" id="RHEA-COMP:10625"/>
        <dbReference type="Rhea" id="RHEA-COMP:10670"/>
        <dbReference type="ChEBI" id="CHEBI:15378"/>
        <dbReference type="ChEBI" id="CHEBI:30616"/>
        <dbReference type="ChEBI" id="CHEBI:32551"/>
        <dbReference type="ChEBI" id="CHEBI:33019"/>
        <dbReference type="ChEBI" id="CHEBI:82748"/>
        <dbReference type="ChEBI" id="CHEBI:83665"/>
        <dbReference type="ChEBI" id="CHEBI:456215"/>
        <dbReference type="EC" id="6.3.4.19"/>
    </reaction>
</comment>
<evidence type="ECO:0000256" key="6">
    <source>
        <dbReference type="ARBA" id="ARBA00022840"/>
    </source>
</evidence>
<dbReference type="EC" id="6.3.4.19" evidence="8"/>
<dbReference type="SUPFAM" id="SSF56037">
    <property type="entry name" value="PheT/TilS domain"/>
    <property type="match status" value="1"/>
</dbReference>
<name>A1WWZ7_HALHL</name>
<dbReference type="CDD" id="cd01992">
    <property type="entry name" value="TilS_N"/>
    <property type="match status" value="1"/>
</dbReference>
<evidence type="ECO:0000259" key="9">
    <source>
        <dbReference type="SMART" id="SM00977"/>
    </source>
</evidence>
<dbReference type="eggNOG" id="COG0037">
    <property type="taxonomic scope" value="Bacteria"/>
</dbReference>
<evidence type="ECO:0000256" key="7">
    <source>
        <dbReference type="ARBA" id="ARBA00048539"/>
    </source>
</evidence>
<dbReference type="HOGENOM" id="CLU_018869_2_0_6"/>
<dbReference type="HAMAP" id="MF_01161">
    <property type="entry name" value="tRNA_Ile_lys_synt"/>
    <property type="match status" value="1"/>
</dbReference>
<feature type="domain" description="Lysidine-tRNA(Ile) synthetase C-terminal" evidence="9">
    <location>
        <begin position="363"/>
        <end position="428"/>
    </location>
</feature>
<dbReference type="GO" id="GO:0005737">
    <property type="term" value="C:cytoplasm"/>
    <property type="evidence" value="ECO:0007669"/>
    <property type="project" value="UniProtKB-SubCell"/>
</dbReference>
<dbReference type="SUPFAM" id="SSF82829">
    <property type="entry name" value="MesJ substrate recognition domain-like"/>
    <property type="match status" value="1"/>
</dbReference>
<comment type="similarity">
    <text evidence="8">Belongs to the tRNA(Ile)-lysidine synthase family.</text>
</comment>
<dbReference type="InterPro" id="IPR014729">
    <property type="entry name" value="Rossmann-like_a/b/a_fold"/>
</dbReference>
<dbReference type="InterPro" id="IPR012795">
    <property type="entry name" value="tRNA_Ile_lys_synt_N"/>
</dbReference>
<keyword evidence="6 8" id="KW-0067">ATP-binding</keyword>
<dbReference type="PANTHER" id="PTHR43033">
    <property type="entry name" value="TRNA(ILE)-LYSIDINE SYNTHASE-RELATED"/>
    <property type="match status" value="1"/>
</dbReference>
<dbReference type="Pfam" id="PF01171">
    <property type="entry name" value="ATP_bind_3"/>
    <property type="match status" value="1"/>
</dbReference>
<keyword evidence="3 8" id="KW-0436">Ligase</keyword>
<dbReference type="Pfam" id="PF09179">
    <property type="entry name" value="TilS"/>
    <property type="match status" value="1"/>
</dbReference>
<accession>A1WWZ7</accession>
<dbReference type="SMART" id="SM00977">
    <property type="entry name" value="TilS_C"/>
    <property type="match status" value="1"/>
</dbReference>
<evidence type="ECO:0000256" key="2">
    <source>
        <dbReference type="ARBA" id="ARBA00022490"/>
    </source>
</evidence>
<evidence type="ECO:0000313" key="11">
    <source>
        <dbReference type="Proteomes" id="UP000000647"/>
    </source>
</evidence>
<evidence type="ECO:0000256" key="4">
    <source>
        <dbReference type="ARBA" id="ARBA00022694"/>
    </source>
</evidence>
<dbReference type="AlphaFoldDB" id="A1WWZ7"/>